<organism evidence="2 3">
    <name type="scientific">Beauveria bassiana D1-5</name>
    <dbReference type="NCBI Taxonomy" id="1245745"/>
    <lineage>
        <taxon>Eukaryota</taxon>
        <taxon>Fungi</taxon>
        <taxon>Dikarya</taxon>
        <taxon>Ascomycota</taxon>
        <taxon>Pezizomycotina</taxon>
        <taxon>Sordariomycetes</taxon>
        <taxon>Hypocreomycetidae</taxon>
        <taxon>Hypocreales</taxon>
        <taxon>Cordycipitaceae</taxon>
        <taxon>Beauveria</taxon>
    </lineage>
</organism>
<evidence type="ECO:0000313" key="3">
    <source>
        <dbReference type="Proteomes" id="UP000030106"/>
    </source>
</evidence>
<dbReference type="PANTHER" id="PTHR21310:SF15">
    <property type="entry name" value="AMINOGLYCOSIDE PHOSPHOTRANSFERASE DOMAIN-CONTAINING PROTEIN"/>
    <property type="match status" value="1"/>
</dbReference>
<dbReference type="AlphaFoldDB" id="A0A0A2VAL8"/>
<dbReference type="Proteomes" id="UP000030106">
    <property type="component" value="Unassembled WGS sequence"/>
</dbReference>
<protein>
    <recommendedName>
        <fullName evidence="1">Aminoglycoside phosphotransferase domain-containing protein</fullName>
    </recommendedName>
</protein>
<dbReference type="PANTHER" id="PTHR21310">
    <property type="entry name" value="AMINOGLYCOSIDE PHOSPHOTRANSFERASE-RELATED-RELATED"/>
    <property type="match status" value="1"/>
</dbReference>
<feature type="domain" description="Aminoglycoside phosphotransferase" evidence="1">
    <location>
        <begin position="64"/>
        <end position="296"/>
    </location>
</feature>
<sequence length="408" mass="45380">MAHQVQQESHHAFICKIIGELLGIPEHDFTIEKNTVATNNHVYMINLGKALESEKVSHDVKPFTVAVPAGTSHLVMRIARANNNVEDSIRIRNEVAFLTLAREALAEVDPLLVPRVFGWDDAAEPSYILQEFKHGESISCDYLQGLSEQDVASVCQQLAAVTTALQGYRLPVDGYGGLTFDDAGKLSTTKVIFRTGGPFLTYTDYLKATLEWQLEQSGSVAALNGWRDVPGLRARIDAFVADGLDKILSQVPENKPTLVHGDLTLPNLLFDLRTNRLVAVVDFDFGHIGSTITEFLYSFPEFQGILLGVAEPEGHLRGLILNGFVGEVDAQFSIGKAWDKALAAQGAMRPSTIEGSADVADVWWFSQELMQFHWLLPRFYESQSNEQIQGWVSESRQQLETYLDHWGY</sequence>
<dbReference type="EMBL" id="ANFO01001230">
    <property type="protein sequence ID" value="KGQ03387.1"/>
    <property type="molecule type" value="Genomic_DNA"/>
</dbReference>
<dbReference type="Gene3D" id="3.90.1200.10">
    <property type="match status" value="1"/>
</dbReference>
<gene>
    <name evidence="2" type="ORF">BBAD15_g11413</name>
</gene>
<dbReference type="Pfam" id="PF01636">
    <property type="entry name" value="APH"/>
    <property type="match status" value="1"/>
</dbReference>
<reference evidence="2 3" key="1">
    <citation type="submission" date="2012-10" db="EMBL/GenBank/DDBJ databases">
        <title>Genome sequencing and analysis of entomopathogenic fungi Beauveria bassiana D1-5.</title>
        <authorList>
            <person name="Li Q."/>
            <person name="Wang L."/>
            <person name="Zhang Z."/>
            <person name="Wang Q."/>
            <person name="Ren J."/>
            <person name="Wang M."/>
            <person name="Xu W."/>
            <person name="Wang J."/>
            <person name="Lu Y."/>
            <person name="Du Q."/>
            <person name="Sun Z."/>
        </authorList>
    </citation>
    <scope>NUCLEOTIDE SEQUENCE [LARGE SCALE GENOMIC DNA]</scope>
    <source>
        <strain evidence="2 3">D1-5</strain>
    </source>
</reference>
<comment type="caution">
    <text evidence="2">The sequence shown here is derived from an EMBL/GenBank/DDBJ whole genome shotgun (WGS) entry which is preliminary data.</text>
</comment>
<evidence type="ECO:0000313" key="2">
    <source>
        <dbReference type="EMBL" id="KGQ03387.1"/>
    </source>
</evidence>
<dbReference type="STRING" id="1245745.A0A0A2VAL8"/>
<name>A0A0A2VAL8_BEABA</name>
<accession>A0A0A2VAL8</accession>
<dbReference type="eggNOG" id="ENOG502SIZM">
    <property type="taxonomic scope" value="Eukaryota"/>
</dbReference>
<dbReference type="OrthoDB" id="2831558at2759"/>
<dbReference type="InterPro" id="IPR051678">
    <property type="entry name" value="AGP_Transferase"/>
</dbReference>
<proteinExistence type="predicted"/>
<dbReference type="InterPro" id="IPR011009">
    <property type="entry name" value="Kinase-like_dom_sf"/>
</dbReference>
<evidence type="ECO:0000259" key="1">
    <source>
        <dbReference type="Pfam" id="PF01636"/>
    </source>
</evidence>
<dbReference type="InterPro" id="IPR002575">
    <property type="entry name" value="Aminoglycoside_PTrfase"/>
</dbReference>
<dbReference type="HOGENOM" id="CLU_046553_1_0_1"/>
<dbReference type="SUPFAM" id="SSF56112">
    <property type="entry name" value="Protein kinase-like (PK-like)"/>
    <property type="match status" value="1"/>
</dbReference>